<name>X1NTU7_9ZZZZ</name>
<proteinExistence type="predicted"/>
<dbReference type="InterPro" id="IPR029063">
    <property type="entry name" value="SAM-dependent_MTases_sf"/>
</dbReference>
<dbReference type="InterPro" id="IPR053188">
    <property type="entry name" value="FkbM_Methyltransferase"/>
</dbReference>
<evidence type="ECO:0000259" key="1">
    <source>
        <dbReference type="Pfam" id="PF05050"/>
    </source>
</evidence>
<gene>
    <name evidence="2" type="ORF">S06H3_29564</name>
</gene>
<dbReference type="AlphaFoldDB" id="X1NTU7"/>
<dbReference type="PANTHER" id="PTHR36973">
    <property type="entry name" value="SLL1456 PROTEIN-RELATED"/>
    <property type="match status" value="1"/>
</dbReference>
<dbReference type="Pfam" id="PF05050">
    <property type="entry name" value="Methyltransf_21"/>
    <property type="match status" value="1"/>
</dbReference>
<dbReference type="Gene3D" id="3.40.50.150">
    <property type="entry name" value="Vaccinia Virus protein VP39"/>
    <property type="match status" value="1"/>
</dbReference>
<protein>
    <recommendedName>
        <fullName evidence="1">Methyltransferase FkbM domain-containing protein</fullName>
    </recommendedName>
</protein>
<dbReference type="PANTHER" id="PTHR36973:SF4">
    <property type="entry name" value="NODULATION PROTEIN"/>
    <property type="match status" value="1"/>
</dbReference>
<dbReference type="EMBL" id="BARV01017329">
    <property type="protein sequence ID" value="GAI22079.1"/>
    <property type="molecule type" value="Genomic_DNA"/>
</dbReference>
<dbReference type="NCBIfam" id="TIGR01444">
    <property type="entry name" value="fkbM_fam"/>
    <property type="match status" value="1"/>
</dbReference>
<dbReference type="InterPro" id="IPR006342">
    <property type="entry name" value="FkbM_mtfrase"/>
</dbReference>
<accession>X1NTU7</accession>
<dbReference type="GO" id="GO:0008171">
    <property type="term" value="F:O-methyltransferase activity"/>
    <property type="evidence" value="ECO:0007669"/>
    <property type="project" value="TreeGrafter"/>
</dbReference>
<feature type="domain" description="Methyltransferase FkbM" evidence="1">
    <location>
        <begin position="34"/>
        <end position="114"/>
    </location>
</feature>
<organism evidence="2">
    <name type="scientific">marine sediment metagenome</name>
    <dbReference type="NCBI Taxonomy" id="412755"/>
    <lineage>
        <taxon>unclassified sequences</taxon>
        <taxon>metagenomes</taxon>
        <taxon>ecological metagenomes</taxon>
    </lineage>
</organism>
<sequence>MKNVIVVPKGLWRERDKLKLYLAPSPGLHSLIKKTESGFVIIEVDTLDNILRELGIKKVDFVKMDIEGAEIEALKGMQEVLQSSDIKLAIEADHEINGEKTVQTVISLLRQTQFEVHEENSVVYASKQLQT</sequence>
<evidence type="ECO:0000313" key="2">
    <source>
        <dbReference type="EMBL" id="GAI22079.1"/>
    </source>
</evidence>
<dbReference type="SUPFAM" id="SSF53335">
    <property type="entry name" value="S-adenosyl-L-methionine-dependent methyltransferases"/>
    <property type="match status" value="1"/>
</dbReference>
<reference evidence="2" key="1">
    <citation type="journal article" date="2014" name="Front. Microbiol.">
        <title>High frequency of phylogenetically diverse reductive dehalogenase-homologous genes in deep subseafloor sedimentary metagenomes.</title>
        <authorList>
            <person name="Kawai M."/>
            <person name="Futagami T."/>
            <person name="Toyoda A."/>
            <person name="Takaki Y."/>
            <person name="Nishi S."/>
            <person name="Hori S."/>
            <person name="Arai W."/>
            <person name="Tsubouchi T."/>
            <person name="Morono Y."/>
            <person name="Uchiyama I."/>
            <person name="Ito T."/>
            <person name="Fujiyama A."/>
            <person name="Inagaki F."/>
            <person name="Takami H."/>
        </authorList>
    </citation>
    <scope>NUCLEOTIDE SEQUENCE</scope>
    <source>
        <strain evidence="2">Expedition CK06-06</strain>
    </source>
</reference>
<comment type="caution">
    <text evidence="2">The sequence shown here is derived from an EMBL/GenBank/DDBJ whole genome shotgun (WGS) entry which is preliminary data.</text>
</comment>